<dbReference type="AlphaFoldDB" id="A0A177WCU3"/>
<keyword evidence="1" id="KW-0175">Coiled coil</keyword>
<sequence length="302" mass="34597">MKEEELRSFWVYILGRHWDVLECRGFFFLSFKKTTMLRIARYKSTLAKLWIKHNGGQVIQVPTAGCDSVSDLVKTVKKELPKQLTAFDSNELTLHQAVDATALEPDLPISSISAGGLSAKSPLIVKAPEKKSKVALVLQSNATIEEKESLLEDFLQAKDREMQAKDSLLEELKEKLRGIESERDFLKGMLNACSILEKYEKRFKDKNLSRTQNWKMHLDRNPALKARLQECDKNIAWHDKVVDIYKHLSEIVHQDTSRLGGSRFLVMIRKNLPEIDVCFIQAIAEQIYGEHVRVNAKADEED</sequence>
<protein>
    <submittedName>
        <fullName evidence="2">Uncharacterized protein</fullName>
    </submittedName>
</protein>
<evidence type="ECO:0000256" key="1">
    <source>
        <dbReference type="SAM" id="Coils"/>
    </source>
</evidence>
<dbReference type="Proteomes" id="UP000077115">
    <property type="component" value="Unassembled WGS sequence"/>
</dbReference>
<organism evidence="2 3">
    <name type="scientific">Batrachochytrium dendrobatidis (strain JEL423)</name>
    <dbReference type="NCBI Taxonomy" id="403673"/>
    <lineage>
        <taxon>Eukaryota</taxon>
        <taxon>Fungi</taxon>
        <taxon>Fungi incertae sedis</taxon>
        <taxon>Chytridiomycota</taxon>
        <taxon>Chytridiomycota incertae sedis</taxon>
        <taxon>Chytridiomycetes</taxon>
        <taxon>Rhizophydiales</taxon>
        <taxon>Rhizophydiales incertae sedis</taxon>
        <taxon>Batrachochytrium</taxon>
    </lineage>
</organism>
<dbReference type="VEuPathDB" id="FungiDB:BDEG_21826"/>
<name>A0A177WCU3_BATDL</name>
<reference evidence="2 3" key="1">
    <citation type="submission" date="2006-10" db="EMBL/GenBank/DDBJ databases">
        <title>The Genome Sequence of Batrachochytrium dendrobatidis JEL423.</title>
        <authorList>
            <consortium name="The Broad Institute Genome Sequencing Platform"/>
            <person name="Birren B."/>
            <person name="Lander E."/>
            <person name="Galagan J."/>
            <person name="Cuomo C."/>
            <person name="Devon K."/>
            <person name="Jaffe D."/>
            <person name="Butler J."/>
            <person name="Alvarez P."/>
            <person name="Gnerre S."/>
            <person name="Grabherr M."/>
            <person name="Kleber M."/>
            <person name="Mauceli E."/>
            <person name="Brockman W."/>
            <person name="Young S."/>
            <person name="LaButti K."/>
            <person name="Sykes S."/>
            <person name="DeCaprio D."/>
            <person name="Crawford M."/>
            <person name="Koehrsen M."/>
            <person name="Engels R."/>
            <person name="Montgomery P."/>
            <person name="Pearson M."/>
            <person name="Howarth C."/>
            <person name="Larson L."/>
            <person name="White J."/>
            <person name="O'Leary S."/>
            <person name="Kodira C."/>
            <person name="Zeng Q."/>
            <person name="Yandava C."/>
            <person name="Alvarado L."/>
            <person name="Longcore J."/>
            <person name="James T."/>
        </authorList>
    </citation>
    <scope>NUCLEOTIDE SEQUENCE [LARGE SCALE GENOMIC DNA]</scope>
    <source>
        <strain evidence="2 3">JEL423</strain>
    </source>
</reference>
<dbReference type="PANTHER" id="PTHR33211:SF107">
    <property type="entry name" value="NON-SPECIFIC SERINE_THREONINE PROTEIN KINASE"/>
    <property type="match status" value="1"/>
</dbReference>
<accession>A0A177WCU3</accession>
<proteinExistence type="predicted"/>
<reference evidence="2 3" key="2">
    <citation type="submission" date="2016-05" db="EMBL/GenBank/DDBJ databases">
        <title>Lineage-specific infection strategies underlie the spectrum of fungal disease in amphibians.</title>
        <authorList>
            <person name="Cuomo C.A."/>
            <person name="Farrer R.A."/>
            <person name="James T."/>
            <person name="Longcore J."/>
            <person name="Birren B."/>
        </authorList>
    </citation>
    <scope>NUCLEOTIDE SEQUENCE [LARGE SCALE GENOMIC DNA]</scope>
    <source>
        <strain evidence="2 3">JEL423</strain>
    </source>
</reference>
<dbReference type="EMBL" id="DS022301">
    <property type="protein sequence ID" value="OAJ37853.1"/>
    <property type="molecule type" value="Genomic_DNA"/>
</dbReference>
<evidence type="ECO:0000313" key="2">
    <source>
        <dbReference type="EMBL" id="OAJ37853.1"/>
    </source>
</evidence>
<dbReference type="PANTHER" id="PTHR33211">
    <property type="entry name" value="EXPRESSED PROTEIN"/>
    <property type="match status" value="1"/>
</dbReference>
<gene>
    <name evidence="2" type="ORF">BDEG_21826</name>
</gene>
<evidence type="ECO:0000313" key="3">
    <source>
        <dbReference type="Proteomes" id="UP000077115"/>
    </source>
</evidence>
<feature type="coiled-coil region" evidence="1">
    <location>
        <begin position="155"/>
        <end position="189"/>
    </location>
</feature>